<dbReference type="RefSeq" id="WP_013033145.1">
    <property type="nucleotide sequence ID" value="NC_013960.1"/>
</dbReference>
<dbReference type="AlphaFoldDB" id="D5C559"/>
<accession>D5C559</accession>
<dbReference type="Proteomes" id="UP000001844">
    <property type="component" value="Chromosome"/>
</dbReference>
<name>D5C559_NITHN</name>
<evidence type="ECO:0000259" key="1">
    <source>
        <dbReference type="Pfam" id="PF13546"/>
    </source>
</evidence>
<dbReference type="eggNOG" id="COG5659">
    <property type="taxonomic scope" value="Bacteria"/>
</dbReference>
<protein>
    <recommendedName>
        <fullName evidence="1">Transposase IS701-like DDE domain-containing protein</fullName>
    </recommendedName>
</protein>
<gene>
    <name evidence="2" type="ordered locus">Nhal_2189</name>
</gene>
<keyword evidence="3" id="KW-1185">Reference proteome</keyword>
<dbReference type="Pfam" id="PF13546">
    <property type="entry name" value="DDE_5"/>
    <property type="match status" value="1"/>
</dbReference>
<sequence>MSRYVTGLLLSSNKTLQGIYAQQVWPESQGVSQRAMHAAVFEAGWDSAGLMGRHRAVVSGAHHGRGLEVMSLDWTYLHHDRGPKIYATKRAYDYVEGRMSRHQTLVTAVVANTDRIDGLAVEVQFPNYQAEELGYLNMTAPRGLRGLGGCPAAIY</sequence>
<dbReference type="STRING" id="472759.Nhal_2189"/>
<dbReference type="HOGENOM" id="CLU_104925_0_0_6"/>
<evidence type="ECO:0000313" key="3">
    <source>
        <dbReference type="Proteomes" id="UP000001844"/>
    </source>
</evidence>
<evidence type="ECO:0000313" key="2">
    <source>
        <dbReference type="EMBL" id="ADE15282.1"/>
    </source>
</evidence>
<feature type="domain" description="Transposase IS701-like DDE" evidence="1">
    <location>
        <begin position="3"/>
        <end position="111"/>
    </location>
</feature>
<organism evidence="2 3">
    <name type="scientific">Nitrosococcus halophilus (strain Nc4)</name>
    <dbReference type="NCBI Taxonomy" id="472759"/>
    <lineage>
        <taxon>Bacteria</taxon>
        <taxon>Pseudomonadati</taxon>
        <taxon>Pseudomonadota</taxon>
        <taxon>Gammaproteobacteria</taxon>
        <taxon>Chromatiales</taxon>
        <taxon>Chromatiaceae</taxon>
        <taxon>Nitrosococcus</taxon>
    </lineage>
</organism>
<proteinExistence type="predicted"/>
<dbReference type="InterPro" id="IPR038721">
    <property type="entry name" value="IS701-like_DDE_dom"/>
</dbReference>
<dbReference type="EMBL" id="CP001798">
    <property type="protein sequence ID" value="ADE15282.1"/>
    <property type="molecule type" value="Genomic_DNA"/>
</dbReference>
<reference evidence="3" key="1">
    <citation type="submission" date="2010-04" db="EMBL/GenBank/DDBJ databases">
        <title>Complete genome sequence of Nitrosococcus halophilus Nc4, a salt-adapted, aerobic obligate ammonia-oxidizing sulfur purple bacterium.</title>
        <authorList>
            <consortium name="US DOE Joint Genome Institute"/>
            <person name="Campbell M.A."/>
            <person name="Malfatti S.A."/>
            <person name="Chain P.S.G."/>
            <person name="Heidelberg J.F."/>
            <person name="Ward B.B."/>
            <person name="Klotz M.G."/>
        </authorList>
    </citation>
    <scope>NUCLEOTIDE SEQUENCE [LARGE SCALE GENOMIC DNA]</scope>
    <source>
        <strain evidence="3">Nc4</strain>
    </source>
</reference>
<dbReference type="KEGG" id="nhl:Nhal_2189"/>